<comment type="catalytic activity">
    <reaction evidence="7">
        <text>a 2'-deoxyadenosine in DNA + S-adenosyl-L-methionine = an N(6)-methyl-2'-deoxyadenosine in DNA + S-adenosyl-L-homocysteine + H(+)</text>
        <dbReference type="Rhea" id="RHEA:15197"/>
        <dbReference type="Rhea" id="RHEA-COMP:12418"/>
        <dbReference type="Rhea" id="RHEA-COMP:12419"/>
        <dbReference type="ChEBI" id="CHEBI:15378"/>
        <dbReference type="ChEBI" id="CHEBI:57856"/>
        <dbReference type="ChEBI" id="CHEBI:59789"/>
        <dbReference type="ChEBI" id="CHEBI:90615"/>
        <dbReference type="ChEBI" id="CHEBI:90616"/>
        <dbReference type="EC" id="2.1.1.72"/>
    </reaction>
</comment>
<dbReference type="Gene3D" id="3.40.50.150">
    <property type="entry name" value="Vaccinia Virus protein VP39"/>
    <property type="match status" value="1"/>
</dbReference>
<protein>
    <recommendedName>
        <fullName evidence="1">site-specific DNA-methyltransferase (adenine-specific)</fullName>
        <ecNumber evidence="1">2.1.1.72</ecNumber>
    </recommendedName>
</protein>
<dbReference type="RefSeq" id="WP_048569792.1">
    <property type="nucleotide sequence ID" value="NZ_LFVU01000006.1"/>
</dbReference>
<comment type="caution">
    <text evidence="10">The sequence shown here is derived from an EMBL/GenBank/DDBJ whole genome shotgun (WGS) entry which is preliminary data.</text>
</comment>
<evidence type="ECO:0000313" key="10">
    <source>
        <dbReference type="EMBL" id="KMT22582.1"/>
    </source>
</evidence>
<keyword evidence="4" id="KW-0949">S-adenosyl-L-methionine</keyword>
<evidence type="ECO:0000256" key="2">
    <source>
        <dbReference type="ARBA" id="ARBA00022603"/>
    </source>
</evidence>
<dbReference type="GO" id="GO:0003677">
    <property type="term" value="F:DNA binding"/>
    <property type="evidence" value="ECO:0007669"/>
    <property type="project" value="UniProtKB-KW"/>
</dbReference>
<gene>
    <name evidence="10" type="ORF">CLCY_9c00130</name>
</gene>
<feature type="domain" description="TaqI-like C-terminal specificity" evidence="9">
    <location>
        <begin position="384"/>
        <end position="534"/>
    </location>
</feature>
<evidence type="ECO:0000313" key="11">
    <source>
        <dbReference type="Proteomes" id="UP000036756"/>
    </source>
</evidence>
<accession>A0A0J8D9R1</accession>
<dbReference type="EC" id="2.1.1.72" evidence="1"/>
<dbReference type="Pfam" id="PF07669">
    <property type="entry name" value="Eco57I"/>
    <property type="match status" value="1"/>
</dbReference>
<organism evidence="10 11">
    <name type="scientific">Clostridium cylindrosporum DSM 605</name>
    <dbReference type="NCBI Taxonomy" id="1121307"/>
    <lineage>
        <taxon>Bacteria</taxon>
        <taxon>Bacillati</taxon>
        <taxon>Bacillota</taxon>
        <taxon>Clostridia</taxon>
        <taxon>Eubacteriales</taxon>
        <taxon>Clostridiaceae</taxon>
        <taxon>Clostridium</taxon>
    </lineage>
</organism>
<evidence type="ECO:0000256" key="7">
    <source>
        <dbReference type="ARBA" id="ARBA00047942"/>
    </source>
</evidence>
<evidence type="ECO:0000259" key="9">
    <source>
        <dbReference type="Pfam" id="PF12950"/>
    </source>
</evidence>
<dbReference type="OrthoDB" id="9815272at2"/>
<dbReference type="InterPro" id="IPR050953">
    <property type="entry name" value="N4_N6_ade-DNA_methylase"/>
</dbReference>
<dbReference type="GO" id="GO:0009007">
    <property type="term" value="F:site-specific DNA-methyltransferase (adenine-specific) activity"/>
    <property type="evidence" value="ECO:0007669"/>
    <property type="project" value="UniProtKB-EC"/>
</dbReference>
<keyword evidence="2" id="KW-0489">Methyltransferase</keyword>
<dbReference type="AlphaFoldDB" id="A0A0J8D9R1"/>
<evidence type="ECO:0000256" key="1">
    <source>
        <dbReference type="ARBA" id="ARBA00011900"/>
    </source>
</evidence>
<sequence>MLDLFVQDLESLYNDIKKFKEKEYIEKFKKRWKINKSIGEFYQGISLKESKKKSGSFYTPFDVVDYINSNISKNIKDKKEYEIKILDPSCGGGYFLIDIYIKLEKLLSDINFPMKEKFIIDKIIYGYDIDKVATLITIIELFYLSGYISENIFNKDFLFDNNDIKYNYILGNPPYIGHKVLEASYRKELSNFYGDVFYDKGDLSYCFIKKSIDLLVNGGHLVFFTSRYILESLYGREIRRFILDNCNINRIIDFYGVRIVKGAGVDNVILNFEKANYKNDTAEYFKINIEGKDKGAEVFNDIDKGLGKYTRHIKVNTSELNPEGWSFLSKEEKNIISKILNKCNVRLGDIADSFQGIITGKDEAFIIKKEDAKLHSIENDLLKPWIKGKQIIKFKVNSSDKLIVYSDIIKDEKDYPNTLKYLSFYKEILQKRRECVRGLRKWYNIQWGRKAELFEGKKIIFPYKSDSNRFSIDIGNFFSADIYSIVLKKEYEHYTYEYIESLLNSSVYEFYIKTIAKKLGDSLYEYYPNKIMNIFIPEVIKDICSIYNSSNTDINKIDNILGQYFGITEEEFKLIKLWCS</sequence>
<dbReference type="GO" id="GO:0032259">
    <property type="term" value="P:methylation"/>
    <property type="evidence" value="ECO:0007669"/>
    <property type="project" value="UniProtKB-KW"/>
</dbReference>
<keyword evidence="5" id="KW-0680">Restriction system</keyword>
<evidence type="ECO:0000256" key="6">
    <source>
        <dbReference type="ARBA" id="ARBA00023125"/>
    </source>
</evidence>
<dbReference type="Pfam" id="PF12950">
    <property type="entry name" value="TaqI_C"/>
    <property type="match status" value="1"/>
</dbReference>
<dbReference type="InterPro" id="IPR029063">
    <property type="entry name" value="SAM-dependent_MTases_sf"/>
</dbReference>
<dbReference type="GO" id="GO:0009307">
    <property type="term" value="P:DNA restriction-modification system"/>
    <property type="evidence" value="ECO:0007669"/>
    <property type="project" value="UniProtKB-KW"/>
</dbReference>
<dbReference type="PROSITE" id="PS00092">
    <property type="entry name" value="N6_MTASE"/>
    <property type="match status" value="1"/>
</dbReference>
<dbReference type="STRING" id="1121307.CLCY_9c00130"/>
<name>A0A0J8D9R1_CLOCY</name>
<reference evidence="10 11" key="1">
    <citation type="submission" date="2015-06" db="EMBL/GenBank/DDBJ databases">
        <title>Draft genome sequence of the purine-degrading Clostridium cylindrosporum HC-1 (DSM 605).</title>
        <authorList>
            <person name="Poehlein A."/>
            <person name="Schiel-Bengelsdorf B."/>
            <person name="Bengelsdorf F."/>
            <person name="Daniel R."/>
            <person name="Duerre P."/>
        </authorList>
    </citation>
    <scope>NUCLEOTIDE SEQUENCE [LARGE SCALE GENOMIC DNA]</scope>
    <source>
        <strain evidence="10 11">DSM 605</strain>
    </source>
</reference>
<dbReference type="PANTHER" id="PTHR33841">
    <property type="entry name" value="DNA METHYLTRANSFERASE YEEA-RELATED"/>
    <property type="match status" value="1"/>
</dbReference>
<dbReference type="PATRIC" id="fig|1121307.3.peg.2596"/>
<dbReference type="PRINTS" id="PR00507">
    <property type="entry name" value="N12N6MTFRASE"/>
</dbReference>
<dbReference type="REBASE" id="127159">
    <property type="entry name" value="M.CcyHC1ORF130P"/>
</dbReference>
<evidence type="ECO:0000256" key="4">
    <source>
        <dbReference type="ARBA" id="ARBA00022691"/>
    </source>
</evidence>
<dbReference type="SUPFAM" id="SSF53335">
    <property type="entry name" value="S-adenosyl-L-methionine-dependent methyltransferases"/>
    <property type="match status" value="1"/>
</dbReference>
<proteinExistence type="predicted"/>
<keyword evidence="11" id="KW-1185">Reference proteome</keyword>
<dbReference type="InterPro" id="IPR025931">
    <property type="entry name" value="TaqI_C"/>
</dbReference>
<dbReference type="InterPro" id="IPR011639">
    <property type="entry name" value="MethylTrfase_TaqI-like_dom"/>
</dbReference>
<keyword evidence="3" id="KW-0808">Transferase</keyword>
<evidence type="ECO:0000259" key="8">
    <source>
        <dbReference type="Pfam" id="PF07669"/>
    </source>
</evidence>
<feature type="domain" description="Type II methyltransferase M.TaqI-like" evidence="8">
    <location>
        <begin position="150"/>
        <end position="256"/>
    </location>
</feature>
<dbReference type="PANTHER" id="PTHR33841:SF6">
    <property type="entry name" value="TYPE II METHYLTRANSFERASE M.HINDII"/>
    <property type="match status" value="1"/>
</dbReference>
<dbReference type="Proteomes" id="UP000036756">
    <property type="component" value="Unassembled WGS sequence"/>
</dbReference>
<evidence type="ECO:0000256" key="3">
    <source>
        <dbReference type="ARBA" id="ARBA00022679"/>
    </source>
</evidence>
<dbReference type="InterPro" id="IPR002052">
    <property type="entry name" value="DNA_methylase_N6_adenine_CS"/>
</dbReference>
<keyword evidence="6" id="KW-0238">DNA-binding</keyword>
<evidence type="ECO:0000256" key="5">
    <source>
        <dbReference type="ARBA" id="ARBA00022747"/>
    </source>
</evidence>
<dbReference type="EMBL" id="LFVU01000006">
    <property type="protein sequence ID" value="KMT22582.1"/>
    <property type="molecule type" value="Genomic_DNA"/>
</dbReference>